<gene>
    <name evidence="14" type="ordered locus">Q7C_1207</name>
</gene>
<keyword evidence="5" id="KW-1278">Translocase</keyword>
<dbReference type="PANTHER" id="PTHR10371:SF3">
    <property type="entry name" value="NADH DEHYDROGENASE [UBIQUINONE] FLAVOPROTEIN 2, MITOCHONDRIAL"/>
    <property type="match status" value="1"/>
</dbReference>
<accession>I1YHG5</accession>
<dbReference type="GO" id="GO:0051537">
    <property type="term" value="F:2 iron, 2 sulfur cluster binding"/>
    <property type="evidence" value="ECO:0007669"/>
    <property type="project" value="UniProtKB-KW"/>
</dbReference>
<evidence type="ECO:0000313" key="14">
    <source>
        <dbReference type="EMBL" id="AFJ02358.1"/>
    </source>
</evidence>
<sequence length="169" mass="18940">MTEMQLSGLREDLFNEAVRQQLDEWIAQYPAGQSQSALIPCLHVLQSHHDGWLSKPLMQALALYLDVPEISVYEVATFYTMFDLSPVGRHKICLCTNISCQLCGSEKMAEHIQKKLGIGFGETTQDGKYTLAEVECLGACVGAPMLLLDRQYHEHLTPEKIDAILDEIT</sequence>
<keyword evidence="3 13" id="KW-0001">2Fe-2S</keyword>
<dbReference type="NCBIfam" id="NF005722">
    <property type="entry name" value="PRK07539.1-2"/>
    <property type="match status" value="1"/>
</dbReference>
<keyword evidence="14" id="KW-0830">Ubiquinone</keyword>
<comment type="cofactor">
    <cofactor evidence="13">
        <name>[2Fe-2S] cluster</name>
        <dbReference type="ChEBI" id="CHEBI:190135"/>
    </cofactor>
    <text evidence="13">Binds 1 [2Fe-2S] cluster.</text>
</comment>
<dbReference type="Gene3D" id="1.10.10.1590">
    <property type="entry name" value="NADH-quinone oxidoreductase subunit E"/>
    <property type="match status" value="1"/>
</dbReference>
<dbReference type="PATRIC" id="fig|754477.3.peg.1187"/>
<keyword evidence="4 13" id="KW-0479">Metal-binding</keyword>
<dbReference type="GO" id="GO:0098662">
    <property type="term" value="P:inorganic cation transmembrane transport"/>
    <property type="evidence" value="ECO:0007669"/>
    <property type="project" value="UniProtKB-ARBA"/>
</dbReference>
<dbReference type="GO" id="GO:0022804">
    <property type="term" value="F:active transmembrane transporter activity"/>
    <property type="evidence" value="ECO:0007669"/>
    <property type="project" value="UniProtKB-ARBA"/>
</dbReference>
<name>I1YHG5_METFJ</name>
<dbReference type="InterPro" id="IPR002023">
    <property type="entry name" value="NuoE-like"/>
</dbReference>
<feature type="binding site" evidence="13">
    <location>
        <position position="136"/>
    </location>
    <ligand>
        <name>[2Fe-2S] cluster</name>
        <dbReference type="ChEBI" id="CHEBI:190135"/>
    </ligand>
</feature>
<dbReference type="Proteomes" id="UP000009145">
    <property type="component" value="Chromosome"/>
</dbReference>
<dbReference type="InterPro" id="IPR042128">
    <property type="entry name" value="NuoE_dom"/>
</dbReference>
<evidence type="ECO:0000256" key="6">
    <source>
        <dbReference type="ARBA" id="ARBA00023004"/>
    </source>
</evidence>
<dbReference type="InterPro" id="IPR041921">
    <property type="entry name" value="NuoE_N"/>
</dbReference>
<feature type="binding site" evidence="13">
    <location>
        <position position="100"/>
    </location>
    <ligand>
        <name>[2Fe-2S] cluster</name>
        <dbReference type="ChEBI" id="CHEBI:190135"/>
    </ligand>
</feature>
<keyword evidence="7 13" id="KW-0411">Iron-sulfur</keyword>
<dbReference type="OrthoDB" id="9807941at2"/>
<keyword evidence="6 13" id="KW-0408">Iron</keyword>
<dbReference type="AlphaFoldDB" id="I1YHG5"/>
<organism evidence="14 15">
    <name type="scientific">Methylophaga frappieri (strain ATCC BAA-2434 / DSM 25690 / JAM7)</name>
    <dbReference type="NCBI Taxonomy" id="754477"/>
    <lineage>
        <taxon>Bacteria</taxon>
        <taxon>Pseudomonadati</taxon>
        <taxon>Pseudomonadota</taxon>
        <taxon>Gammaproteobacteria</taxon>
        <taxon>Thiotrichales</taxon>
        <taxon>Piscirickettsiaceae</taxon>
        <taxon>Methylophaga</taxon>
    </lineage>
</organism>
<comment type="similarity">
    <text evidence="1">Belongs to the complex I 24 kDa subunit family.</text>
</comment>
<evidence type="ECO:0000256" key="4">
    <source>
        <dbReference type="ARBA" id="ARBA00022723"/>
    </source>
</evidence>
<dbReference type="STRING" id="754477.Q7C_1207"/>
<dbReference type="PIRSF" id="PIRSF000216">
    <property type="entry name" value="NADH_DH_24kDa"/>
    <property type="match status" value="1"/>
</dbReference>
<dbReference type="SUPFAM" id="SSF52833">
    <property type="entry name" value="Thioredoxin-like"/>
    <property type="match status" value="1"/>
</dbReference>
<dbReference type="GO" id="GO:0031967">
    <property type="term" value="C:organelle envelope"/>
    <property type="evidence" value="ECO:0007669"/>
    <property type="project" value="UniProtKB-ARBA"/>
</dbReference>
<evidence type="ECO:0000256" key="5">
    <source>
        <dbReference type="ARBA" id="ARBA00022967"/>
    </source>
</evidence>
<evidence type="ECO:0000256" key="9">
    <source>
        <dbReference type="ARBA" id="ARBA00031580"/>
    </source>
</evidence>
<dbReference type="Gene3D" id="3.40.30.10">
    <property type="entry name" value="Glutaredoxin"/>
    <property type="match status" value="1"/>
</dbReference>
<protein>
    <recommendedName>
        <fullName evidence="2">NADH-quinone oxidoreductase subunit E</fullName>
    </recommendedName>
    <alternativeName>
        <fullName evidence="9">NADH dehydrogenase I subunit E</fullName>
    </alternativeName>
    <alternativeName>
        <fullName evidence="10">NDH-1 subunit E</fullName>
    </alternativeName>
</protein>
<dbReference type="GO" id="GO:0003954">
    <property type="term" value="F:NADH dehydrogenase activity"/>
    <property type="evidence" value="ECO:0007669"/>
    <property type="project" value="TreeGrafter"/>
</dbReference>
<evidence type="ECO:0000313" key="15">
    <source>
        <dbReference type="Proteomes" id="UP000009145"/>
    </source>
</evidence>
<comment type="catalytic activity">
    <reaction evidence="12">
        <text>a quinone + NADH + 5 H(+)(in) = a quinol + NAD(+) + 4 H(+)(out)</text>
        <dbReference type="Rhea" id="RHEA:57888"/>
        <dbReference type="ChEBI" id="CHEBI:15378"/>
        <dbReference type="ChEBI" id="CHEBI:24646"/>
        <dbReference type="ChEBI" id="CHEBI:57540"/>
        <dbReference type="ChEBI" id="CHEBI:57945"/>
        <dbReference type="ChEBI" id="CHEBI:132124"/>
    </reaction>
</comment>
<dbReference type="GO" id="GO:0046872">
    <property type="term" value="F:metal ion binding"/>
    <property type="evidence" value="ECO:0007669"/>
    <property type="project" value="UniProtKB-KW"/>
</dbReference>
<dbReference type="EMBL" id="CP003380">
    <property type="protein sequence ID" value="AFJ02358.1"/>
    <property type="molecule type" value="Genomic_DNA"/>
</dbReference>
<evidence type="ECO:0000256" key="3">
    <source>
        <dbReference type="ARBA" id="ARBA00022714"/>
    </source>
</evidence>
<evidence type="ECO:0000256" key="7">
    <source>
        <dbReference type="ARBA" id="ARBA00023014"/>
    </source>
</evidence>
<dbReference type="GO" id="GO:1902494">
    <property type="term" value="C:catalytic complex"/>
    <property type="evidence" value="ECO:0007669"/>
    <property type="project" value="UniProtKB-ARBA"/>
</dbReference>
<evidence type="ECO:0000256" key="1">
    <source>
        <dbReference type="ARBA" id="ARBA00010643"/>
    </source>
</evidence>
<dbReference type="RefSeq" id="WP_014703778.1">
    <property type="nucleotide sequence ID" value="NC_017856.1"/>
</dbReference>
<evidence type="ECO:0000256" key="8">
    <source>
        <dbReference type="ARBA" id="ARBA00023027"/>
    </source>
</evidence>
<reference evidence="14 15" key="1">
    <citation type="journal article" date="2012" name="J. Bacteriol.">
        <title>Complete genome sequences of Methylophaga sp. strain JAM1 and Methylophaga sp. strain JAM7.</title>
        <authorList>
            <person name="Villeneuve C."/>
            <person name="Martineau C."/>
            <person name="Mauffrey F."/>
            <person name="Villemur R."/>
        </authorList>
    </citation>
    <scope>NUCLEOTIDE SEQUENCE [LARGE SCALE GENOMIC DNA]</scope>
    <source>
        <strain evidence="14 15">JAM7</strain>
    </source>
</reference>
<dbReference type="GO" id="GO:0031090">
    <property type="term" value="C:organelle membrane"/>
    <property type="evidence" value="ECO:0007669"/>
    <property type="project" value="UniProtKB-ARBA"/>
</dbReference>
<dbReference type="NCBIfam" id="TIGR01958">
    <property type="entry name" value="nuoE_fam"/>
    <property type="match status" value="1"/>
</dbReference>
<evidence type="ECO:0000256" key="11">
    <source>
        <dbReference type="ARBA" id="ARBA00034078"/>
    </source>
</evidence>
<dbReference type="FunFam" id="1.10.10.1590:FF:000001">
    <property type="entry name" value="NADH-quinone oxidoreductase subunit E"/>
    <property type="match status" value="1"/>
</dbReference>
<keyword evidence="14" id="KW-0560">Oxidoreductase</keyword>
<dbReference type="PANTHER" id="PTHR10371">
    <property type="entry name" value="NADH DEHYDROGENASE UBIQUINONE FLAVOPROTEIN 2, MITOCHONDRIAL"/>
    <property type="match status" value="1"/>
</dbReference>
<dbReference type="FunFam" id="3.40.30.10:FF:000022">
    <property type="entry name" value="NADH dehydrogenase flavoprotein 2, mitochondrial"/>
    <property type="match status" value="1"/>
</dbReference>
<comment type="cofactor">
    <cofactor evidence="11">
        <name>[2Fe-2S] cluster</name>
        <dbReference type="ChEBI" id="CHEBI:190135"/>
    </cofactor>
</comment>
<feature type="binding site" evidence="13">
    <location>
        <position position="140"/>
    </location>
    <ligand>
        <name>[2Fe-2S] cluster</name>
        <dbReference type="ChEBI" id="CHEBI:190135"/>
    </ligand>
</feature>
<dbReference type="GO" id="GO:0022890">
    <property type="term" value="F:inorganic cation transmembrane transporter activity"/>
    <property type="evidence" value="ECO:0007669"/>
    <property type="project" value="UniProtKB-ARBA"/>
</dbReference>
<dbReference type="eggNOG" id="COG1905">
    <property type="taxonomic scope" value="Bacteria"/>
</dbReference>
<dbReference type="HOGENOM" id="CLU_054362_2_0_6"/>
<keyword evidence="8" id="KW-0520">NAD</keyword>
<dbReference type="InterPro" id="IPR036249">
    <property type="entry name" value="Thioredoxin-like_sf"/>
</dbReference>
<evidence type="ECO:0000256" key="2">
    <source>
        <dbReference type="ARBA" id="ARBA00019898"/>
    </source>
</evidence>
<feature type="binding site" evidence="13">
    <location>
        <position position="95"/>
    </location>
    <ligand>
        <name>[2Fe-2S] cluster</name>
        <dbReference type="ChEBI" id="CHEBI:190135"/>
    </ligand>
</feature>
<evidence type="ECO:0000256" key="12">
    <source>
        <dbReference type="ARBA" id="ARBA00047712"/>
    </source>
</evidence>
<dbReference type="Pfam" id="PF01257">
    <property type="entry name" value="2Fe-2S_thioredx"/>
    <property type="match status" value="1"/>
</dbReference>
<evidence type="ECO:0000256" key="13">
    <source>
        <dbReference type="PIRSR" id="PIRSR000216-1"/>
    </source>
</evidence>
<dbReference type="CDD" id="cd03064">
    <property type="entry name" value="TRX_Fd_NuoE"/>
    <property type="match status" value="1"/>
</dbReference>
<keyword evidence="15" id="KW-1185">Reference proteome</keyword>
<evidence type="ECO:0000256" key="10">
    <source>
        <dbReference type="ARBA" id="ARBA00032788"/>
    </source>
</evidence>
<dbReference type="GO" id="GO:0008324">
    <property type="term" value="F:monoatomic cation transmembrane transporter activity"/>
    <property type="evidence" value="ECO:0007669"/>
    <property type="project" value="UniProtKB-ARBA"/>
</dbReference>
<proteinExistence type="inferred from homology"/>
<dbReference type="GO" id="GO:0098796">
    <property type="term" value="C:membrane protein complex"/>
    <property type="evidence" value="ECO:0007669"/>
    <property type="project" value="UniProtKB-ARBA"/>
</dbReference>
<dbReference type="KEGG" id="mec:Q7C_1207"/>